<dbReference type="SUPFAM" id="SSF46934">
    <property type="entry name" value="UBA-like"/>
    <property type="match status" value="1"/>
</dbReference>
<keyword evidence="7" id="KW-0378">Hydrolase</keyword>
<evidence type="ECO:0000259" key="11">
    <source>
        <dbReference type="PROSITE" id="PS50053"/>
    </source>
</evidence>
<evidence type="ECO:0000256" key="9">
    <source>
        <dbReference type="SAM" id="MobiDB-lite"/>
    </source>
</evidence>
<evidence type="ECO:0000256" key="4">
    <source>
        <dbReference type="ARBA" id="ARBA00022490"/>
    </source>
</evidence>
<dbReference type="InterPro" id="IPR029071">
    <property type="entry name" value="Ubiquitin-like_domsf"/>
</dbReference>
<feature type="compositionally biased region" description="Polar residues" evidence="9">
    <location>
        <begin position="114"/>
        <end position="127"/>
    </location>
</feature>
<dbReference type="InterPro" id="IPR009060">
    <property type="entry name" value="UBA-like_sf"/>
</dbReference>
<dbReference type="CDD" id="cd01796">
    <property type="entry name" value="Ubl_Ddi1_like"/>
    <property type="match status" value="1"/>
</dbReference>
<dbReference type="PANTHER" id="PTHR15397">
    <property type="entry name" value="SODIUM-GLUCOSE COTRANSPORTER REGULATORY PROTEIN -RELATED"/>
    <property type="match status" value="1"/>
</dbReference>
<dbReference type="InterPro" id="IPR057273">
    <property type="entry name" value="Ddi1/2_HDD"/>
</dbReference>
<dbReference type="EMBL" id="NCKU01000245">
    <property type="protein sequence ID" value="RWS16330.1"/>
    <property type="molecule type" value="Genomic_DNA"/>
</dbReference>
<proteinExistence type="inferred from homology"/>
<evidence type="ECO:0000313" key="14">
    <source>
        <dbReference type="Proteomes" id="UP000285301"/>
    </source>
</evidence>
<evidence type="ECO:0000256" key="2">
    <source>
        <dbReference type="ARBA" id="ARBA00009136"/>
    </source>
</evidence>
<comment type="caution">
    <text evidence="13">The sequence shown here is derived from an EMBL/GenBank/DDBJ whole genome shotgun (WGS) entry which is preliminary data.</text>
</comment>
<dbReference type="GO" id="GO:0005737">
    <property type="term" value="C:cytoplasm"/>
    <property type="evidence" value="ECO:0007669"/>
    <property type="project" value="UniProtKB-SubCell"/>
</dbReference>
<dbReference type="Pfam" id="PF09668">
    <property type="entry name" value="Asp_protease"/>
    <property type="match status" value="1"/>
</dbReference>
<dbReference type="EMBL" id="NCKU01000158">
    <property type="protein sequence ID" value="RWS16839.1"/>
    <property type="molecule type" value="Genomic_DNA"/>
</dbReference>
<evidence type="ECO:0000256" key="1">
    <source>
        <dbReference type="ARBA" id="ARBA00004496"/>
    </source>
</evidence>
<accession>A0A3S3PK13</accession>
<dbReference type="PROSITE" id="PS50030">
    <property type="entry name" value="UBA"/>
    <property type="match status" value="1"/>
</dbReference>
<dbReference type="CDD" id="cd05479">
    <property type="entry name" value="RP_DDI"/>
    <property type="match status" value="1"/>
</dbReference>
<feature type="domain" description="Ubiquitin-like" evidence="11">
    <location>
        <begin position="30"/>
        <end position="99"/>
    </location>
</feature>
<reference evidence="13" key="2">
    <citation type="submission" date="2018-11" db="EMBL/GenBank/DDBJ databases">
        <title>Trombidioid mite genomics.</title>
        <authorList>
            <person name="Dong X."/>
        </authorList>
    </citation>
    <scope>NUCLEOTIDE SEQUENCE</scope>
    <source>
        <strain evidence="13">UoL-WK</strain>
    </source>
</reference>
<dbReference type="Gene3D" id="2.40.70.10">
    <property type="entry name" value="Acid Proteases"/>
    <property type="match status" value="1"/>
</dbReference>
<dbReference type="Gene3D" id="3.10.20.90">
    <property type="entry name" value="Phosphatidylinositol 3-kinase Catalytic Subunit, Chain A, domain 1"/>
    <property type="match status" value="1"/>
</dbReference>
<keyword evidence="3" id="KW-0813">Transport</keyword>
<feature type="domain" description="UBA" evidence="10">
    <location>
        <begin position="396"/>
        <end position="436"/>
    </location>
</feature>
<comment type="subcellular location">
    <subcellularLocation>
        <location evidence="1">Cytoplasm</location>
    </subcellularLocation>
</comment>
<dbReference type="FunFam" id="2.40.70.10:FF:000005">
    <property type="entry name" value="DNA damage inducible 1 homolog 2"/>
    <property type="match status" value="1"/>
</dbReference>
<dbReference type="AlphaFoldDB" id="A0A3S3PK13"/>
<dbReference type="GO" id="GO:0004190">
    <property type="term" value="F:aspartic-type endopeptidase activity"/>
    <property type="evidence" value="ECO:0007669"/>
    <property type="project" value="UniProtKB-KW"/>
</dbReference>
<name>A0A3S3PK13_9ACAR</name>
<dbReference type="SUPFAM" id="SSF54236">
    <property type="entry name" value="Ubiquitin-like"/>
    <property type="match status" value="1"/>
</dbReference>
<evidence type="ECO:0000256" key="6">
    <source>
        <dbReference type="ARBA" id="ARBA00022750"/>
    </source>
</evidence>
<feature type="region of interest" description="Disordered" evidence="9">
    <location>
        <begin position="114"/>
        <end position="133"/>
    </location>
</feature>
<keyword evidence="8" id="KW-0653">Protein transport</keyword>
<protein>
    <submittedName>
        <fullName evidence="13">Protein DDI1 2-like protein</fullName>
    </submittedName>
</protein>
<dbReference type="GO" id="GO:0015031">
    <property type="term" value="P:protein transport"/>
    <property type="evidence" value="ECO:0007669"/>
    <property type="project" value="UniProtKB-KW"/>
</dbReference>
<dbReference type="GO" id="GO:0006508">
    <property type="term" value="P:proteolysis"/>
    <property type="evidence" value="ECO:0007669"/>
    <property type="project" value="UniProtKB-KW"/>
</dbReference>
<evidence type="ECO:0000256" key="7">
    <source>
        <dbReference type="ARBA" id="ARBA00022801"/>
    </source>
</evidence>
<organism evidence="13 14">
    <name type="scientific">Dinothrombium tinctorium</name>
    <dbReference type="NCBI Taxonomy" id="1965070"/>
    <lineage>
        <taxon>Eukaryota</taxon>
        <taxon>Metazoa</taxon>
        <taxon>Ecdysozoa</taxon>
        <taxon>Arthropoda</taxon>
        <taxon>Chelicerata</taxon>
        <taxon>Arachnida</taxon>
        <taxon>Acari</taxon>
        <taxon>Acariformes</taxon>
        <taxon>Trombidiformes</taxon>
        <taxon>Prostigmata</taxon>
        <taxon>Anystina</taxon>
        <taxon>Parasitengona</taxon>
        <taxon>Trombidioidea</taxon>
        <taxon>Trombidiidae</taxon>
        <taxon>Dinothrombium</taxon>
    </lineage>
</organism>
<dbReference type="Proteomes" id="UP000285301">
    <property type="component" value="Unassembled WGS sequence"/>
</dbReference>
<gene>
    <name evidence="13" type="ORF">B4U79_06740</name>
    <name evidence="12" type="ORF">B4U79_08276</name>
</gene>
<reference evidence="13 14" key="1">
    <citation type="journal article" date="2018" name="Gigascience">
        <title>Genomes of trombidid mites reveal novel predicted allergens and laterally-transferred genes associated with secondary metabolism.</title>
        <authorList>
            <person name="Dong X."/>
            <person name="Chaisiri K."/>
            <person name="Xia D."/>
            <person name="Armstrong S.D."/>
            <person name="Fang Y."/>
            <person name="Donnelly M.J."/>
            <person name="Kadowaki T."/>
            <person name="McGarry J.W."/>
            <person name="Darby A.C."/>
            <person name="Makepeace B.L."/>
        </authorList>
    </citation>
    <scope>NUCLEOTIDE SEQUENCE [LARGE SCALE GENOMIC DNA]</scope>
    <source>
        <strain evidence="13">UoL-WK</strain>
    </source>
</reference>
<dbReference type="Gene3D" id="1.10.8.10">
    <property type="entry name" value="DNA helicase RuvA subunit, C-terminal domain"/>
    <property type="match status" value="1"/>
</dbReference>
<dbReference type="InterPro" id="IPR015940">
    <property type="entry name" value="UBA"/>
</dbReference>
<dbReference type="PANTHER" id="PTHR15397:SF3">
    <property type="entry name" value="DNA DAMAGE INDUCIBLE 1 HOMOLOG 2"/>
    <property type="match status" value="1"/>
</dbReference>
<dbReference type="Pfam" id="PF24669">
    <property type="entry name" value="Ddi2_HDD"/>
    <property type="match status" value="1"/>
</dbReference>
<evidence type="ECO:0000256" key="5">
    <source>
        <dbReference type="ARBA" id="ARBA00022670"/>
    </source>
</evidence>
<dbReference type="STRING" id="1965070.A0A3S3PK13"/>
<evidence type="ECO:0000256" key="8">
    <source>
        <dbReference type="ARBA" id="ARBA00022927"/>
    </source>
</evidence>
<keyword evidence="5" id="KW-0645">Protease</keyword>
<keyword evidence="4" id="KW-0963">Cytoplasm</keyword>
<dbReference type="InterPro" id="IPR019103">
    <property type="entry name" value="Peptidase_aspartic_DDI1-type"/>
</dbReference>
<dbReference type="InterPro" id="IPR021109">
    <property type="entry name" value="Peptidase_aspartic_dom_sf"/>
</dbReference>
<dbReference type="Pfam" id="PF00240">
    <property type="entry name" value="ubiquitin"/>
    <property type="match status" value="1"/>
</dbReference>
<comment type="similarity">
    <text evidence="2">Belongs to the DDI1 family.</text>
</comment>
<dbReference type="InterPro" id="IPR033882">
    <property type="entry name" value="DDI1_N"/>
</dbReference>
<evidence type="ECO:0000259" key="10">
    <source>
        <dbReference type="PROSITE" id="PS50030"/>
    </source>
</evidence>
<keyword evidence="6" id="KW-0064">Aspartyl protease</keyword>
<dbReference type="PROSITE" id="PS50053">
    <property type="entry name" value="UBIQUITIN_2"/>
    <property type="match status" value="1"/>
</dbReference>
<keyword evidence="14" id="KW-1185">Reference proteome</keyword>
<sequence>MESEGDMRRQARCRRSAELKVCERCEHSKMQLTITTLDEHIFTLQVSPEMELENLKALCSVEVGIESSKIIVMFEGKPLLDDKKQLKDYKIKEGDVLLIQPMLANPSNSSQPVFDFSNIQVPSSASESTDRRDDPDFIRNMLLSNPEQLSLLRHNNPALAAAFDAGPQEFRRVLTEQQKAREEQERLRIRMLLSDPFDSEAQRLIDEEIRRKNIDSNMEAAMEYHPESYGQVTMLYINCKVNGYPVKAFIDSGAQSTIMSKNCAARCHITRLIDTRWAGIAKGVGIQKIVGRIHLCQLQIENDFLASSFTILEEQEMDMMLGLDMLKRHQCSIDLKRNVLVIGTTGTETRFLSEGEIPSHLRNIATKATDDDSALASAINKSILEAQEKQQKQTTTYPEAVIKELCGYGFSRENVIQELQRCGGNKEQALAALLTKGIQMPKNK</sequence>
<evidence type="ECO:0000313" key="13">
    <source>
        <dbReference type="EMBL" id="RWS16839.1"/>
    </source>
</evidence>
<dbReference type="InterPro" id="IPR000626">
    <property type="entry name" value="Ubiquitin-like_dom"/>
</dbReference>
<evidence type="ECO:0000256" key="3">
    <source>
        <dbReference type="ARBA" id="ARBA00022448"/>
    </source>
</evidence>
<dbReference type="SUPFAM" id="SSF50630">
    <property type="entry name" value="Acid proteases"/>
    <property type="match status" value="1"/>
</dbReference>
<dbReference type="SMART" id="SM00213">
    <property type="entry name" value="UBQ"/>
    <property type="match status" value="1"/>
</dbReference>
<evidence type="ECO:0000313" key="12">
    <source>
        <dbReference type="EMBL" id="RWS16330.1"/>
    </source>
</evidence>
<dbReference type="OrthoDB" id="1047367at2759"/>